<dbReference type="PROSITE" id="PS51186">
    <property type="entry name" value="GNAT"/>
    <property type="match status" value="1"/>
</dbReference>
<dbReference type="AlphaFoldDB" id="K0JY46"/>
<reference evidence="2 3" key="1">
    <citation type="journal article" date="2012" name="BMC Genomics">
        <title>Complete genome sequence of Saccharothrix espanaensis DSM 44229T and comparison to the other completely sequenced Pseudonocardiaceae.</title>
        <authorList>
            <person name="Strobel T."/>
            <person name="Al-Dilaimi A."/>
            <person name="Blom J."/>
            <person name="Gessner A."/>
            <person name="Kalinowski J."/>
            <person name="Luzhetska M."/>
            <person name="Puhler A."/>
            <person name="Szczepanowski R."/>
            <person name="Bechthold A."/>
            <person name="Ruckert C."/>
        </authorList>
    </citation>
    <scope>NUCLEOTIDE SEQUENCE [LARGE SCALE GENOMIC DNA]</scope>
    <source>
        <strain evidence="3">ATCC 51144 / DSM 44229 / JCM 9112 / NBRC 15066 / NRRL 15764</strain>
    </source>
</reference>
<dbReference type="Proteomes" id="UP000006281">
    <property type="component" value="Chromosome"/>
</dbReference>
<protein>
    <submittedName>
        <fullName evidence="2">Ribosomal-protein-alanine acetyltransferase</fullName>
    </submittedName>
</protein>
<dbReference type="Gene3D" id="3.40.630.30">
    <property type="match status" value="1"/>
</dbReference>
<dbReference type="InterPro" id="IPR051531">
    <property type="entry name" value="N-acetyltransferase"/>
</dbReference>
<dbReference type="STRING" id="1179773.BN6_22940"/>
<dbReference type="Pfam" id="PF13302">
    <property type="entry name" value="Acetyltransf_3"/>
    <property type="match status" value="1"/>
</dbReference>
<evidence type="ECO:0000259" key="1">
    <source>
        <dbReference type="PROSITE" id="PS51186"/>
    </source>
</evidence>
<dbReference type="PATRIC" id="fig|1179773.3.peg.2289"/>
<accession>K0JY46</accession>
<dbReference type="InterPro" id="IPR016181">
    <property type="entry name" value="Acyl_CoA_acyltransferase"/>
</dbReference>
<dbReference type="EMBL" id="HE804045">
    <property type="protein sequence ID" value="CCH29614.1"/>
    <property type="molecule type" value="Genomic_DNA"/>
</dbReference>
<dbReference type="GO" id="GO:0016747">
    <property type="term" value="F:acyltransferase activity, transferring groups other than amino-acyl groups"/>
    <property type="evidence" value="ECO:0007669"/>
    <property type="project" value="InterPro"/>
</dbReference>
<dbReference type="PANTHER" id="PTHR43792">
    <property type="entry name" value="GNAT FAMILY, PUTATIVE (AFU_ORTHOLOGUE AFUA_3G00765)-RELATED-RELATED"/>
    <property type="match status" value="1"/>
</dbReference>
<dbReference type="HOGENOM" id="CLU_013985_3_1_11"/>
<evidence type="ECO:0000313" key="3">
    <source>
        <dbReference type="Proteomes" id="UP000006281"/>
    </source>
</evidence>
<gene>
    <name evidence="2" type="ordered locus">BN6_22940</name>
</gene>
<dbReference type="InterPro" id="IPR000182">
    <property type="entry name" value="GNAT_dom"/>
</dbReference>
<organism evidence="2 3">
    <name type="scientific">Saccharothrix espanaensis (strain ATCC 51144 / DSM 44229 / JCM 9112 / NBRC 15066 / NRRL 15764)</name>
    <dbReference type="NCBI Taxonomy" id="1179773"/>
    <lineage>
        <taxon>Bacteria</taxon>
        <taxon>Bacillati</taxon>
        <taxon>Actinomycetota</taxon>
        <taxon>Actinomycetes</taxon>
        <taxon>Pseudonocardiales</taxon>
        <taxon>Pseudonocardiaceae</taxon>
        <taxon>Saccharothrix</taxon>
    </lineage>
</organism>
<sequence length="185" mass="20342">MQGFEAAKVWTGAGLGWVMAPERSMSLHLETERLVMRPWVASDVGEYRALVTERGGGVPAVENIQERIESQLAATARTGIALLTLRRRVEGDFIGYCGLIIGRASLDEPEIAYELFQRVHGFGYATEAARAVLDAAIAGGWTRLWSTVGAWNAPSLRVLEKLGFEQDRVEEGDRGGLVWLTRTLP</sequence>
<name>K0JY46_SACES</name>
<evidence type="ECO:0000313" key="2">
    <source>
        <dbReference type="EMBL" id="CCH29614.1"/>
    </source>
</evidence>
<keyword evidence="2" id="KW-0808">Transferase</keyword>
<dbReference type="SUPFAM" id="SSF55729">
    <property type="entry name" value="Acyl-CoA N-acyltransferases (Nat)"/>
    <property type="match status" value="1"/>
</dbReference>
<keyword evidence="3" id="KW-1185">Reference proteome</keyword>
<dbReference type="eggNOG" id="COG1670">
    <property type="taxonomic scope" value="Bacteria"/>
</dbReference>
<dbReference type="KEGG" id="sesp:BN6_22940"/>
<feature type="domain" description="N-acetyltransferase" evidence="1">
    <location>
        <begin position="34"/>
        <end position="185"/>
    </location>
</feature>
<proteinExistence type="predicted"/>
<dbReference type="PANTHER" id="PTHR43792:SF1">
    <property type="entry name" value="N-ACETYLTRANSFERASE DOMAIN-CONTAINING PROTEIN"/>
    <property type="match status" value="1"/>
</dbReference>